<dbReference type="ExpressionAtlas" id="A0A5S9XAA5">
    <property type="expression patterns" value="baseline"/>
</dbReference>
<evidence type="ECO:0000313" key="4">
    <source>
        <dbReference type="Proteomes" id="UP000426265"/>
    </source>
</evidence>
<proteinExistence type="predicted"/>
<keyword evidence="1" id="KW-0732">Signal</keyword>
<dbReference type="OrthoDB" id="1041834at2759"/>
<dbReference type="AlphaFoldDB" id="A0A5S9XAA5"/>
<name>A0A5S9XAA5_ARATH</name>
<evidence type="ECO:0000256" key="1">
    <source>
        <dbReference type="SAM" id="SignalP"/>
    </source>
</evidence>
<dbReference type="Proteomes" id="UP000434276">
    <property type="component" value="Unassembled WGS sequence"/>
</dbReference>
<feature type="chain" id="PRO_5036150635" evidence="1">
    <location>
        <begin position="25"/>
        <end position="87"/>
    </location>
</feature>
<feature type="signal peptide" evidence="1">
    <location>
        <begin position="1"/>
        <end position="24"/>
    </location>
</feature>
<protein>
    <submittedName>
        <fullName evidence="2">Uncharacterized protein</fullName>
    </submittedName>
</protein>
<organism evidence="2 5">
    <name type="scientific">Arabidopsis thaliana</name>
    <name type="common">Mouse-ear cress</name>
    <dbReference type="NCBI Taxonomy" id="3702"/>
    <lineage>
        <taxon>Eukaryota</taxon>
        <taxon>Viridiplantae</taxon>
        <taxon>Streptophyta</taxon>
        <taxon>Embryophyta</taxon>
        <taxon>Tracheophyta</taxon>
        <taxon>Spermatophyta</taxon>
        <taxon>Magnoliopsida</taxon>
        <taxon>eudicotyledons</taxon>
        <taxon>Gunneridae</taxon>
        <taxon>Pentapetalae</taxon>
        <taxon>rosids</taxon>
        <taxon>malvids</taxon>
        <taxon>Brassicales</taxon>
        <taxon>Brassicaceae</taxon>
        <taxon>Camelineae</taxon>
        <taxon>Arabidopsis</taxon>
    </lineage>
</organism>
<reference evidence="2 5" key="1">
    <citation type="submission" date="2019-12" db="EMBL/GenBank/DDBJ databases">
        <authorList>
            <person name="Jiao W.-B."/>
            <person name="Schneeberger K."/>
        </authorList>
    </citation>
    <scope>NUCLEOTIDE SEQUENCE [LARGE SCALE GENOMIC DNA]</scope>
    <source>
        <strain evidence="4">cv. An-1</strain>
        <strain evidence="5">cv. C24</strain>
    </source>
</reference>
<accession>A0A5S9XAA5</accession>
<evidence type="ECO:0000313" key="3">
    <source>
        <dbReference type="EMBL" id="VYS56331.1"/>
    </source>
</evidence>
<dbReference type="EMBL" id="CACSHJ010000089">
    <property type="protein sequence ID" value="CAA0381367.1"/>
    <property type="molecule type" value="Genomic_DNA"/>
</dbReference>
<evidence type="ECO:0000313" key="5">
    <source>
        <dbReference type="Proteomes" id="UP000434276"/>
    </source>
</evidence>
<accession>A0A654FEQ2</accession>
<dbReference type="Proteomes" id="UP000426265">
    <property type="component" value="Unassembled WGS sequence"/>
</dbReference>
<evidence type="ECO:0000313" key="2">
    <source>
        <dbReference type="EMBL" id="CAA0381367.1"/>
    </source>
</evidence>
<gene>
    <name evidence="3" type="ORF">AN1_LOCUS11785</name>
    <name evidence="2" type="ORF">C24_LOCUS11620</name>
</gene>
<dbReference type="EMBL" id="CACRSJ010000106">
    <property type="protein sequence ID" value="VYS56331.1"/>
    <property type="molecule type" value="Genomic_DNA"/>
</dbReference>
<sequence>MKSFLVAFLIVLVFFCVEMKIGNGFKIHEVPEPTGKWCGYSVPMKPCINDDCVKRCIAENTHGWLMATGMCTSIPSLKDCYCMHQCP</sequence>